<dbReference type="AlphaFoldDB" id="A0AAE0KY93"/>
<evidence type="ECO:0000313" key="2">
    <source>
        <dbReference type="EMBL" id="KAK3265186.1"/>
    </source>
</evidence>
<dbReference type="Proteomes" id="UP001190700">
    <property type="component" value="Unassembled WGS sequence"/>
</dbReference>
<protein>
    <submittedName>
        <fullName evidence="2">Uncharacterized protein</fullName>
    </submittedName>
</protein>
<organism evidence="2 3">
    <name type="scientific">Cymbomonas tetramitiformis</name>
    <dbReference type="NCBI Taxonomy" id="36881"/>
    <lineage>
        <taxon>Eukaryota</taxon>
        <taxon>Viridiplantae</taxon>
        <taxon>Chlorophyta</taxon>
        <taxon>Pyramimonadophyceae</taxon>
        <taxon>Pyramimonadales</taxon>
        <taxon>Pyramimonadaceae</taxon>
        <taxon>Cymbomonas</taxon>
    </lineage>
</organism>
<gene>
    <name evidence="2" type="ORF">CYMTET_26117</name>
</gene>
<comment type="caution">
    <text evidence="2">The sequence shown here is derived from an EMBL/GenBank/DDBJ whole genome shotgun (WGS) entry which is preliminary data.</text>
</comment>
<sequence length="524" mass="57205">MRATILNEREDPAPQLTAIRTLGDKHARVNQEYSEAKRVKDLWHVLADSAKQTPFVTPLYINVIRELRAGSTGRDKDMSASEIVLSDGREAPDGPLRIGRIQTRGRVSVVETAQERRKLGERRKTLDELRAALVCMDASMSAILSRFGGADASTFERLERSDLSDMARHHLTRWVRNEISGRYCLLLLEREMVSSQPNASKVRFKKNMEEGAIENVMDLIGAMVGLVEDSGWQWSGSWLFDMVFSKPPATVLKEAVEAMAELTDQVALSGALKDAAPTKRRQLAAEEINLVFRRISMRATSVDGAVAGENEQEAVDGGGVADNEQTSVVTSWQQYMRTQIWKELFHIHANGEDELQDDAVKCEAPPPPEEPESKGDHPKLVACSLSGVQENAECSAVGQEVRGGRAECPRWVRRCGGGSAAECLRWSGGAGQEVLSAYVVRRCAGEEVECPRPRGGRKSLSARGGSEVREEALSARGGSGVRGGSAECPRGAGEEGAECPCNKRCWEEVAGSARGGSEVRGRKC</sequence>
<accession>A0AAE0KY93</accession>
<dbReference type="EMBL" id="LGRX02014081">
    <property type="protein sequence ID" value="KAK3265186.1"/>
    <property type="molecule type" value="Genomic_DNA"/>
</dbReference>
<feature type="region of interest" description="Disordered" evidence="1">
    <location>
        <begin position="454"/>
        <end position="498"/>
    </location>
</feature>
<proteinExistence type="predicted"/>
<keyword evidence="3" id="KW-1185">Reference proteome</keyword>
<reference evidence="2 3" key="1">
    <citation type="journal article" date="2015" name="Genome Biol. Evol.">
        <title>Comparative Genomics of a Bacterivorous Green Alga Reveals Evolutionary Causalities and Consequences of Phago-Mixotrophic Mode of Nutrition.</title>
        <authorList>
            <person name="Burns J.A."/>
            <person name="Paasch A."/>
            <person name="Narechania A."/>
            <person name="Kim E."/>
        </authorList>
    </citation>
    <scope>NUCLEOTIDE SEQUENCE [LARGE SCALE GENOMIC DNA]</scope>
    <source>
        <strain evidence="2 3">PLY_AMNH</strain>
    </source>
</reference>
<name>A0AAE0KY93_9CHLO</name>
<evidence type="ECO:0000256" key="1">
    <source>
        <dbReference type="SAM" id="MobiDB-lite"/>
    </source>
</evidence>
<evidence type="ECO:0000313" key="3">
    <source>
        <dbReference type="Proteomes" id="UP001190700"/>
    </source>
</evidence>